<evidence type="ECO:0000313" key="3">
    <source>
        <dbReference type="Proteomes" id="UP000808349"/>
    </source>
</evidence>
<dbReference type="Proteomes" id="UP000808349">
    <property type="component" value="Unassembled WGS sequence"/>
</dbReference>
<dbReference type="Gene3D" id="3.40.630.30">
    <property type="match status" value="1"/>
</dbReference>
<accession>A0A9D7SEC2</accession>
<gene>
    <name evidence="2" type="ORF">IPO85_20225</name>
</gene>
<dbReference type="InterPro" id="IPR000182">
    <property type="entry name" value="GNAT_dom"/>
</dbReference>
<evidence type="ECO:0000259" key="1">
    <source>
        <dbReference type="PROSITE" id="PS51186"/>
    </source>
</evidence>
<organism evidence="2 3">
    <name type="scientific">Candidatus Defluviibacterium haderslevense</name>
    <dbReference type="NCBI Taxonomy" id="2981993"/>
    <lineage>
        <taxon>Bacteria</taxon>
        <taxon>Pseudomonadati</taxon>
        <taxon>Bacteroidota</taxon>
        <taxon>Saprospiria</taxon>
        <taxon>Saprospirales</taxon>
        <taxon>Saprospiraceae</taxon>
        <taxon>Candidatus Defluviibacterium</taxon>
    </lineage>
</organism>
<proteinExistence type="predicted"/>
<dbReference type="CDD" id="cd04301">
    <property type="entry name" value="NAT_SF"/>
    <property type="match status" value="1"/>
</dbReference>
<dbReference type="InterPro" id="IPR016181">
    <property type="entry name" value="Acyl_CoA_acyltransferase"/>
</dbReference>
<dbReference type="Pfam" id="PF13673">
    <property type="entry name" value="Acetyltransf_10"/>
    <property type="match status" value="1"/>
</dbReference>
<comment type="caution">
    <text evidence="2">The sequence shown here is derived from an EMBL/GenBank/DDBJ whole genome shotgun (WGS) entry which is preliminary data.</text>
</comment>
<dbReference type="PROSITE" id="PS51186">
    <property type="entry name" value="GNAT"/>
    <property type="match status" value="1"/>
</dbReference>
<reference evidence="2 3" key="1">
    <citation type="submission" date="2020-10" db="EMBL/GenBank/DDBJ databases">
        <title>Connecting structure to function with the recovery of over 1000 high-quality activated sludge metagenome-assembled genomes encoding full-length rRNA genes using long-read sequencing.</title>
        <authorList>
            <person name="Singleton C.M."/>
            <person name="Petriglieri F."/>
            <person name="Kristensen J.M."/>
            <person name="Kirkegaard R.H."/>
            <person name="Michaelsen T.Y."/>
            <person name="Andersen M.H."/>
            <person name="Karst S.M."/>
            <person name="Dueholm M.S."/>
            <person name="Nielsen P.H."/>
            <person name="Albertsen M."/>
        </authorList>
    </citation>
    <scope>NUCLEOTIDE SEQUENCE [LARGE SCALE GENOMIC DNA]</scope>
    <source>
        <strain evidence="2">Ribe_18-Q3-R11-54_BAT3C.373</strain>
    </source>
</reference>
<sequence>MKSTTLTFCQIEYASPEYDDSLRLRYRILRAPLGLDYTEEQIIEEWDSYHFGIYDQNQFLKACLTFKAIDEHTLKMRQVVVDQDVQGQGLGKILVSHAEHWVLIQGFKNIELHARDTAVPFYLSMNYLAAGAPFVEVGIAHQKMEKHIS</sequence>
<evidence type="ECO:0000313" key="2">
    <source>
        <dbReference type="EMBL" id="MBK9719796.1"/>
    </source>
</evidence>
<dbReference type="GO" id="GO:0016747">
    <property type="term" value="F:acyltransferase activity, transferring groups other than amino-acyl groups"/>
    <property type="evidence" value="ECO:0007669"/>
    <property type="project" value="InterPro"/>
</dbReference>
<protein>
    <submittedName>
        <fullName evidence="2">GNAT family N-acetyltransferase</fullName>
    </submittedName>
</protein>
<dbReference type="SUPFAM" id="SSF55729">
    <property type="entry name" value="Acyl-CoA N-acyltransferases (Nat)"/>
    <property type="match status" value="1"/>
</dbReference>
<feature type="domain" description="N-acetyltransferase" evidence="1">
    <location>
        <begin position="9"/>
        <end position="149"/>
    </location>
</feature>
<dbReference type="EMBL" id="JADKFW010000021">
    <property type="protein sequence ID" value="MBK9719796.1"/>
    <property type="molecule type" value="Genomic_DNA"/>
</dbReference>
<dbReference type="AlphaFoldDB" id="A0A9D7SEC2"/>
<name>A0A9D7SEC2_9BACT</name>